<dbReference type="InterPro" id="IPR003615">
    <property type="entry name" value="HNH_nuc"/>
</dbReference>
<reference evidence="1" key="1">
    <citation type="submission" date="2020-04" db="EMBL/GenBank/DDBJ databases">
        <authorList>
            <person name="Chiriac C."/>
            <person name="Salcher M."/>
            <person name="Ghai R."/>
            <person name="Kavagutti S V."/>
        </authorList>
    </citation>
    <scope>NUCLEOTIDE SEQUENCE</scope>
</reference>
<accession>A0A6J5NCA6</accession>
<sequence>MLPRKKENDSKNYLKRTPIKKRSKKMEKLYDERRPFVEKILRERPMCEACRVFAQYDNKGTYNQHMSKDVHEIVRRSQGGSILDEDNVLAVCRPCHIRIGNYPQLAFDLGLAKHGWENN</sequence>
<gene>
    <name evidence="1" type="ORF">UFOVP658_128</name>
</gene>
<proteinExistence type="predicted"/>
<name>A0A6J5NCA6_9CAUD</name>
<organism evidence="1">
    <name type="scientific">uncultured Caudovirales phage</name>
    <dbReference type="NCBI Taxonomy" id="2100421"/>
    <lineage>
        <taxon>Viruses</taxon>
        <taxon>Duplodnaviria</taxon>
        <taxon>Heunggongvirae</taxon>
        <taxon>Uroviricota</taxon>
        <taxon>Caudoviricetes</taxon>
        <taxon>Peduoviridae</taxon>
        <taxon>Maltschvirus</taxon>
        <taxon>Maltschvirus maltsch</taxon>
    </lineage>
</organism>
<dbReference type="EMBL" id="LR796639">
    <property type="protein sequence ID" value="CAB4156729.1"/>
    <property type="molecule type" value="Genomic_DNA"/>
</dbReference>
<dbReference type="Gene3D" id="1.10.30.50">
    <property type="match status" value="1"/>
</dbReference>
<evidence type="ECO:0000313" key="1">
    <source>
        <dbReference type="EMBL" id="CAB4156729.1"/>
    </source>
</evidence>
<protein>
    <submittedName>
        <fullName evidence="1">HNHc domain containing protein</fullName>
    </submittedName>
</protein>
<dbReference type="CDD" id="cd00085">
    <property type="entry name" value="HNHc"/>
    <property type="match status" value="1"/>
</dbReference>